<sequence length="146" mass="16645">MGINGDNNRVAGRDYYEHNTILKLTSEQLRQVAIKPCARCEDRVVSADVTICNHCRYELKTQARNERLLRFGFMIMLVWGALLQLLNSRSPDIPPVSFFEIGAISTMLVLLGAALWNEFRQWWILNGSVVLSLVGKLLIRLIRGNK</sequence>
<reference evidence="2 3" key="1">
    <citation type="submission" date="2019-11" db="EMBL/GenBank/DDBJ databases">
        <title>Epiphytic Pseudomonas syringae from cherry orchards.</title>
        <authorList>
            <person name="Hulin M.T."/>
        </authorList>
    </citation>
    <scope>NUCLEOTIDE SEQUENCE [LARGE SCALE GENOMIC DNA]</scope>
    <source>
        <strain evidence="2 3">PA-6-5B</strain>
    </source>
</reference>
<dbReference type="RefSeq" id="WP_236310165.1">
    <property type="nucleotide sequence ID" value="NZ_WKED01000083.1"/>
</dbReference>
<keyword evidence="1" id="KW-1133">Transmembrane helix</keyword>
<proteinExistence type="predicted"/>
<evidence type="ECO:0000313" key="2">
    <source>
        <dbReference type="EMBL" id="MCF5110418.1"/>
    </source>
</evidence>
<feature type="transmembrane region" description="Helical" evidence="1">
    <location>
        <begin position="68"/>
        <end position="86"/>
    </location>
</feature>
<feature type="transmembrane region" description="Helical" evidence="1">
    <location>
        <begin position="98"/>
        <end position="116"/>
    </location>
</feature>
<gene>
    <name evidence="2" type="ORF">GIW56_26800</name>
</gene>
<protein>
    <submittedName>
        <fullName evidence="2">Uncharacterized protein</fullName>
    </submittedName>
</protein>
<dbReference type="EMBL" id="WKED01000083">
    <property type="protein sequence ID" value="MCF5110418.1"/>
    <property type="molecule type" value="Genomic_DNA"/>
</dbReference>
<dbReference type="Proteomes" id="UP000814003">
    <property type="component" value="Unassembled WGS sequence"/>
</dbReference>
<evidence type="ECO:0000313" key="3">
    <source>
        <dbReference type="Proteomes" id="UP000814003"/>
    </source>
</evidence>
<keyword evidence="1" id="KW-0812">Transmembrane</keyword>
<keyword evidence="1" id="KW-0472">Membrane</keyword>
<name>A0ABS9FFX9_9PSED</name>
<feature type="transmembrane region" description="Helical" evidence="1">
    <location>
        <begin position="122"/>
        <end position="142"/>
    </location>
</feature>
<accession>A0ABS9FFX9</accession>
<keyword evidence="3" id="KW-1185">Reference proteome</keyword>
<comment type="caution">
    <text evidence="2">The sequence shown here is derived from an EMBL/GenBank/DDBJ whole genome shotgun (WGS) entry which is preliminary data.</text>
</comment>
<evidence type="ECO:0000256" key="1">
    <source>
        <dbReference type="SAM" id="Phobius"/>
    </source>
</evidence>
<organism evidence="2 3">
    <name type="scientific">Pseudomonas gessardii</name>
    <dbReference type="NCBI Taxonomy" id="78544"/>
    <lineage>
        <taxon>Bacteria</taxon>
        <taxon>Pseudomonadati</taxon>
        <taxon>Pseudomonadota</taxon>
        <taxon>Gammaproteobacteria</taxon>
        <taxon>Pseudomonadales</taxon>
        <taxon>Pseudomonadaceae</taxon>
        <taxon>Pseudomonas</taxon>
    </lineage>
</organism>